<keyword evidence="2" id="KW-1185">Reference proteome</keyword>
<evidence type="ECO:0000313" key="2">
    <source>
        <dbReference type="Proteomes" id="UP001172778"/>
    </source>
</evidence>
<protein>
    <submittedName>
        <fullName evidence="1">Phage virion morphogenesis protein</fullName>
    </submittedName>
</protein>
<dbReference type="Proteomes" id="UP001172778">
    <property type="component" value="Unassembled WGS sequence"/>
</dbReference>
<reference evidence="1" key="1">
    <citation type="submission" date="2023-03" db="EMBL/GenBank/DDBJ databases">
        <title>Chitinimonas shenzhenensis gen. nov., sp. nov., a novel member of family Burkholderiaceae isolated from activated sludge collected in Shen Zhen, China.</title>
        <authorList>
            <person name="Wang X."/>
        </authorList>
    </citation>
    <scope>NUCLEOTIDE SEQUENCE</scope>
    <source>
        <strain evidence="1">DQS-5</strain>
    </source>
</reference>
<proteinExistence type="predicted"/>
<dbReference type="EMBL" id="JARRAF010000010">
    <property type="protein sequence ID" value="MDK2124483.1"/>
    <property type="molecule type" value="Genomic_DNA"/>
</dbReference>
<comment type="caution">
    <text evidence="1">The sequence shown here is derived from an EMBL/GenBank/DDBJ whole genome shotgun (WGS) entry which is preliminary data.</text>
</comment>
<organism evidence="1 2">
    <name type="scientific">Parachitinimonas caeni</name>
    <dbReference type="NCBI Taxonomy" id="3031301"/>
    <lineage>
        <taxon>Bacteria</taxon>
        <taxon>Pseudomonadati</taxon>
        <taxon>Pseudomonadota</taxon>
        <taxon>Betaproteobacteria</taxon>
        <taxon>Neisseriales</taxon>
        <taxon>Chitinibacteraceae</taxon>
        <taxon>Parachitinimonas</taxon>
    </lineage>
</organism>
<name>A0ABT7DWP5_9NEIS</name>
<sequence length="162" mass="17773">MAGGLTVTVADTGIRQVLQQLAQRTNDLDPALHAIGAILESAIRQRFETRKDPNRQAWAPHAASTAKRYARQDRHPKTGQLHSRGTLLQRTGEMLDSLNYQVEGQSVLIGFGKPYAAYHEFGTQRMPRRGMLLGDPITGTLGLGDEGEVVAILQRFIEGGAR</sequence>
<accession>A0ABT7DWP5</accession>
<dbReference type="Pfam" id="PF05069">
    <property type="entry name" value="Phage_tail_S"/>
    <property type="match status" value="1"/>
</dbReference>
<dbReference type="NCBIfam" id="TIGR01635">
    <property type="entry name" value="tail_comp_S"/>
    <property type="match status" value="1"/>
</dbReference>
<dbReference type="RefSeq" id="WP_284100795.1">
    <property type="nucleotide sequence ID" value="NZ_JARRAF010000010.1"/>
</dbReference>
<gene>
    <name evidence="1" type="ORF">PZA18_10505</name>
</gene>
<evidence type="ECO:0000313" key="1">
    <source>
        <dbReference type="EMBL" id="MDK2124483.1"/>
    </source>
</evidence>
<dbReference type="InterPro" id="IPR006522">
    <property type="entry name" value="Phage_virion_morphogenesis"/>
</dbReference>